<evidence type="ECO:0000313" key="10">
    <source>
        <dbReference type="Proteomes" id="UP001268256"/>
    </source>
</evidence>
<evidence type="ECO:0000256" key="6">
    <source>
        <dbReference type="ARBA" id="ARBA00023136"/>
    </source>
</evidence>
<evidence type="ECO:0000256" key="1">
    <source>
        <dbReference type="ARBA" id="ARBA00004651"/>
    </source>
</evidence>
<feature type="transmembrane region" description="Helical" evidence="7">
    <location>
        <begin position="218"/>
        <end position="239"/>
    </location>
</feature>
<dbReference type="InterPro" id="IPR035906">
    <property type="entry name" value="MetI-like_sf"/>
</dbReference>
<dbReference type="PROSITE" id="PS50928">
    <property type="entry name" value="ABC_TM1"/>
    <property type="match status" value="2"/>
</dbReference>
<proteinExistence type="inferred from homology"/>
<dbReference type="PANTHER" id="PTHR30183">
    <property type="entry name" value="MOLYBDENUM TRANSPORT SYSTEM PERMEASE PROTEIN MODB"/>
    <property type="match status" value="1"/>
</dbReference>
<dbReference type="InterPro" id="IPR000515">
    <property type="entry name" value="MetI-like"/>
</dbReference>
<dbReference type="GO" id="GO:0055085">
    <property type="term" value="P:transmembrane transport"/>
    <property type="evidence" value="ECO:0007669"/>
    <property type="project" value="InterPro"/>
</dbReference>
<feature type="domain" description="ABC transmembrane type-1" evidence="8">
    <location>
        <begin position="362"/>
        <end position="568"/>
    </location>
</feature>
<feature type="domain" description="ABC transmembrane type-1" evidence="8">
    <location>
        <begin position="86"/>
        <end position="290"/>
    </location>
</feature>
<comment type="subcellular location">
    <subcellularLocation>
        <location evidence="1 7">Cell membrane</location>
        <topology evidence="1 7">Multi-pass membrane protein</topology>
    </subcellularLocation>
</comment>
<feature type="transmembrane region" description="Helical" evidence="7">
    <location>
        <begin position="177"/>
        <end position="198"/>
    </location>
</feature>
<dbReference type="PANTHER" id="PTHR30183:SF2">
    <property type="entry name" value="IRON UTILIZATION PROTEIN"/>
    <property type="match status" value="1"/>
</dbReference>
<dbReference type="Pfam" id="PF00528">
    <property type="entry name" value="BPD_transp_1"/>
    <property type="match status" value="1"/>
</dbReference>
<gene>
    <name evidence="9" type="ORF">RIF25_05420</name>
</gene>
<feature type="transmembrane region" description="Helical" evidence="7">
    <location>
        <begin position="367"/>
        <end position="389"/>
    </location>
</feature>
<keyword evidence="6 7" id="KW-0472">Membrane</keyword>
<dbReference type="EMBL" id="JAVMIP010000003">
    <property type="protein sequence ID" value="MDS3860241.1"/>
    <property type="molecule type" value="Genomic_DNA"/>
</dbReference>
<keyword evidence="2 7" id="KW-0813">Transport</keyword>
<name>A0AAE4FSP2_9CYAN</name>
<feature type="transmembrane region" description="Helical" evidence="7">
    <location>
        <begin position="274"/>
        <end position="291"/>
    </location>
</feature>
<evidence type="ECO:0000256" key="2">
    <source>
        <dbReference type="ARBA" id="ARBA00022448"/>
    </source>
</evidence>
<dbReference type="Gene3D" id="1.10.3720.10">
    <property type="entry name" value="MetI-like"/>
    <property type="match status" value="2"/>
</dbReference>
<evidence type="ECO:0000256" key="5">
    <source>
        <dbReference type="ARBA" id="ARBA00022989"/>
    </source>
</evidence>
<feature type="transmembrane region" description="Helical" evidence="7">
    <location>
        <begin position="85"/>
        <end position="110"/>
    </location>
</feature>
<evidence type="ECO:0000259" key="8">
    <source>
        <dbReference type="PROSITE" id="PS50928"/>
    </source>
</evidence>
<dbReference type="FunFam" id="1.10.3720.10:FF:000088">
    <property type="entry name" value="Iron(III) ABC transporter, permease protein"/>
    <property type="match status" value="1"/>
</dbReference>
<dbReference type="Proteomes" id="UP001268256">
    <property type="component" value="Unassembled WGS sequence"/>
</dbReference>
<feature type="transmembrane region" description="Helical" evidence="7">
    <location>
        <begin position="488"/>
        <end position="514"/>
    </location>
</feature>
<dbReference type="CDD" id="cd06261">
    <property type="entry name" value="TM_PBP2"/>
    <property type="match status" value="2"/>
</dbReference>
<comment type="similarity">
    <text evidence="7">Belongs to the binding-protein-dependent transport system permease family.</text>
</comment>
<dbReference type="AlphaFoldDB" id="A0AAE4FSP2"/>
<evidence type="ECO:0000256" key="4">
    <source>
        <dbReference type="ARBA" id="ARBA00022692"/>
    </source>
</evidence>
<evidence type="ECO:0000256" key="3">
    <source>
        <dbReference type="ARBA" id="ARBA00022475"/>
    </source>
</evidence>
<dbReference type="GO" id="GO:0005886">
    <property type="term" value="C:plasma membrane"/>
    <property type="evidence" value="ECO:0007669"/>
    <property type="project" value="UniProtKB-SubCell"/>
</dbReference>
<reference evidence="10" key="1">
    <citation type="submission" date="2023-07" db="EMBL/GenBank/DDBJ databases">
        <authorList>
            <person name="Luz R."/>
            <person name="Cordeiro R."/>
            <person name="Fonseca A."/>
            <person name="Goncalves V."/>
        </authorList>
    </citation>
    <scope>NUCLEOTIDE SEQUENCE [LARGE SCALE GENOMIC DNA]</scope>
    <source>
        <strain evidence="10">BACA0444</strain>
    </source>
</reference>
<organism evidence="9 10">
    <name type="scientific">Pseudocalidococcus azoricus BACA0444</name>
    <dbReference type="NCBI Taxonomy" id="2918990"/>
    <lineage>
        <taxon>Bacteria</taxon>
        <taxon>Bacillati</taxon>
        <taxon>Cyanobacteriota</taxon>
        <taxon>Cyanophyceae</taxon>
        <taxon>Acaryochloridales</taxon>
        <taxon>Thermosynechococcaceae</taxon>
        <taxon>Pseudocalidococcus</taxon>
        <taxon>Pseudocalidococcus azoricus</taxon>
    </lineage>
</organism>
<evidence type="ECO:0000313" key="9">
    <source>
        <dbReference type="EMBL" id="MDS3860241.1"/>
    </source>
</evidence>
<keyword evidence="4 7" id="KW-0812">Transmembrane</keyword>
<dbReference type="SUPFAM" id="SSF161098">
    <property type="entry name" value="MetI-like"/>
    <property type="match status" value="2"/>
</dbReference>
<feature type="transmembrane region" description="Helical" evidence="7">
    <location>
        <begin position="122"/>
        <end position="147"/>
    </location>
</feature>
<keyword evidence="10" id="KW-1185">Reference proteome</keyword>
<keyword evidence="5 7" id="KW-1133">Transmembrane helix</keyword>
<comment type="caution">
    <text evidence="9">The sequence shown here is derived from an EMBL/GenBank/DDBJ whole genome shotgun (WGS) entry which is preliminary data.</text>
</comment>
<accession>A0AAE4FSP2</accession>
<protein>
    <submittedName>
        <fullName evidence="9">Iron ABC transporter permease</fullName>
    </submittedName>
</protein>
<feature type="transmembrane region" description="Helical" evidence="7">
    <location>
        <begin position="43"/>
        <end position="64"/>
    </location>
</feature>
<evidence type="ECO:0000256" key="7">
    <source>
        <dbReference type="RuleBase" id="RU363032"/>
    </source>
</evidence>
<keyword evidence="3" id="KW-1003">Cell membrane</keyword>
<feature type="transmembrane region" description="Helical" evidence="7">
    <location>
        <begin position="443"/>
        <end position="467"/>
    </location>
</feature>
<feature type="transmembrane region" description="Helical" evidence="7">
    <location>
        <begin position="550"/>
        <end position="570"/>
    </location>
</feature>
<sequence length="582" mass="63605">MGLIAVFQALVMTPPLTSPSPTLSRHRISLFNKIQQLLFSAQAWIGVVWLLALLIALPILVILGQILTNSSTTWQHLAETVLKDYVLNSFWLMIGVGLGVTVIGVGTAWLVTMCEFWGSRAWSWLLLLPFAAPAYILAYTYTVFLSFEGPVQSGLRAWTGWEWGDYWFPEIRSLPGAILMLTLVLYPYVYLLARVAFLEQATCTLEASRSLGCGPWRSFWTVALPLARPAIAAGVALALMETLNDFGTVQYFGVDTFTTGIYRTWLGLGDRTGAAQLASVLLLFIFGLLLAERWSRGQARFTKQGHSAPLRPYSLKTWRAGLATLFCFLPVGLGFIAPATVLLQMAIREGAGAWNEEFWTHASHSLILSGLAALLAVILGVFLAYGLRLFPAWSLRLGTQLAVMGYAIPGAVIAVGILVPLGWVDNQIDRFAVATFNISTGLVLSGTIFALLYAYLVRFLAVSFNSVEASLLKIRPSLDEAARSLGKTAVGTLISVHLPLMTTGLLTAAMMVFVDVMKELPATLVIRPFNFDTLAIQVYRLASDERLNEAAGGALAIVLVGLIPVLWLSWQIHRAGPQHVTK</sequence>
<feature type="transmembrane region" description="Helical" evidence="7">
    <location>
        <begin position="401"/>
        <end position="423"/>
    </location>
</feature>
<feature type="transmembrane region" description="Helical" evidence="7">
    <location>
        <begin position="320"/>
        <end position="347"/>
    </location>
</feature>